<accession>A0A1J5P045</accession>
<evidence type="ECO:0000313" key="2">
    <source>
        <dbReference type="EMBL" id="OIQ64410.1"/>
    </source>
</evidence>
<feature type="compositionally biased region" description="Basic residues" evidence="1">
    <location>
        <begin position="150"/>
        <end position="160"/>
    </location>
</feature>
<organism evidence="2">
    <name type="scientific">mine drainage metagenome</name>
    <dbReference type="NCBI Taxonomy" id="410659"/>
    <lineage>
        <taxon>unclassified sequences</taxon>
        <taxon>metagenomes</taxon>
        <taxon>ecological metagenomes</taxon>
    </lineage>
</organism>
<protein>
    <submittedName>
        <fullName evidence="2">Uncharacterized protein</fullName>
    </submittedName>
</protein>
<sequence length="232" mass="25605">MGAHHRKRARRRAAQHLPAARRQHRADREKRAPPAGQDPLAARRASGELVRPKHSGDRKRRQRARRHPHRRGARRRGAAAVPAQPENHPDRCHHRALGAGGNRGASLCPAHEFQHHDPGGHGRRGGAGDRRRHRDERAHRAAAERGPAAGRRRVAPRRHSACRDGIPAASGRVERVDRGHLPAAGVPLRRDWCIFPGLVADHGCGAGDLLFRLLAGRAAAGRQAARRPRHRP</sequence>
<feature type="compositionally biased region" description="Basic residues" evidence="1">
    <location>
        <begin position="56"/>
        <end position="77"/>
    </location>
</feature>
<dbReference type="EMBL" id="MLJW01008142">
    <property type="protein sequence ID" value="OIQ64410.1"/>
    <property type="molecule type" value="Genomic_DNA"/>
</dbReference>
<comment type="caution">
    <text evidence="2">The sequence shown here is derived from an EMBL/GenBank/DDBJ whole genome shotgun (WGS) entry which is preliminary data.</text>
</comment>
<gene>
    <name evidence="2" type="ORF">GALL_540390</name>
</gene>
<feature type="region of interest" description="Disordered" evidence="1">
    <location>
        <begin position="1"/>
        <end position="164"/>
    </location>
</feature>
<reference evidence="2" key="1">
    <citation type="submission" date="2016-10" db="EMBL/GenBank/DDBJ databases">
        <title>Sequence of Gallionella enrichment culture.</title>
        <authorList>
            <person name="Poehlein A."/>
            <person name="Muehling M."/>
            <person name="Daniel R."/>
        </authorList>
    </citation>
    <scope>NUCLEOTIDE SEQUENCE</scope>
</reference>
<name>A0A1J5P045_9ZZZZ</name>
<proteinExistence type="predicted"/>
<evidence type="ECO:0000256" key="1">
    <source>
        <dbReference type="SAM" id="MobiDB-lite"/>
    </source>
</evidence>
<dbReference type="AlphaFoldDB" id="A0A1J5P045"/>
<feature type="compositionally biased region" description="Basic residues" evidence="1">
    <location>
        <begin position="1"/>
        <end position="25"/>
    </location>
</feature>